<dbReference type="STRING" id="105231.A0A1Y1HZX5"/>
<dbReference type="Pfam" id="PF12937">
    <property type="entry name" value="F-box-like"/>
    <property type="match status" value="1"/>
</dbReference>
<dbReference type="SUPFAM" id="SSF52058">
    <property type="entry name" value="L domain-like"/>
    <property type="match status" value="1"/>
</dbReference>
<reference evidence="4 5" key="1">
    <citation type="journal article" date="2014" name="Nat. Commun.">
        <title>Klebsormidium flaccidum genome reveals primary factors for plant terrestrial adaptation.</title>
        <authorList>
            <person name="Hori K."/>
            <person name="Maruyama F."/>
            <person name="Fujisawa T."/>
            <person name="Togashi T."/>
            <person name="Yamamoto N."/>
            <person name="Seo M."/>
            <person name="Sato S."/>
            <person name="Yamada T."/>
            <person name="Mori H."/>
            <person name="Tajima N."/>
            <person name="Moriyama T."/>
            <person name="Ikeuchi M."/>
            <person name="Watanabe M."/>
            <person name="Wada H."/>
            <person name="Kobayashi K."/>
            <person name="Saito M."/>
            <person name="Masuda T."/>
            <person name="Sasaki-Sekimoto Y."/>
            <person name="Mashiguchi K."/>
            <person name="Awai K."/>
            <person name="Shimojima M."/>
            <person name="Masuda S."/>
            <person name="Iwai M."/>
            <person name="Nobusawa T."/>
            <person name="Narise T."/>
            <person name="Kondo S."/>
            <person name="Saito H."/>
            <person name="Sato R."/>
            <person name="Murakawa M."/>
            <person name="Ihara Y."/>
            <person name="Oshima-Yamada Y."/>
            <person name="Ohtaka K."/>
            <person name="Satoh M."/>
            <person name="Sonobe K."/>
            <person name="Ishii M."/>
            <person name="Ohtani R."/>
            <person name="Kanamori-Sato M."/>
            <person name="Honoki R."/>
            <person name="Miyazaki D."/>
            <person name="Mochizuki H."/>
            <person name="Umetsu J."/>
            <person name="Higashi K."/>
            <person name="Shibata D."/>
            <person name="Kamiya Y."/>
            <person name="Sato N."/>
            <person name="Nakamura Y."/>
            <person name="Tabata S."/>
            <person name="Ida S."/>
            <person name="Kurokawa K."/>
            <person name="Ohta H."/>
        </authorList>
    </citation>
    <scope>NUCLEOTIDE SEQUENCE [LARGE SCALE GENOMIC DNA]</scope>
    <source>
        <strain evidence="4 5">NIES-2285</strain>
    </source>
</reference>
<dbReference type="Gene3D" id="1.20.1280.50">
    <property type="match status" value="1"/>
</dbReference>
<organism evidence="4 5">
    <name type="scientific">Klebsormidium nitens</name>
    <name type="common">Green alga</name>
    <name type="synonym">Ulothrix nitens</name>
    <dbReference type="NCBI Taxonomy" id="105231"/>
    <lineage>
        <taxon>Eukaryota</taxon>
        <taxon>Viridiplantae</taxon>
        <taxon>Streptophyta</taxon>
        <taxon>Klebsormidiophyceae</taxon>
        <taxon>Klebsormidiales</taxon>
        <taxon>Klebsormidiaceae</taxon>
        <taxon>Klebsormidium</taxon>
    </lineage>
</organism>
<dbReference type="EMBL" id="DF237048">
    <property type="protein sequence ID" value="GAQ82076.1"/>
    <property type="molecule type" value="Genomic_DNA"/>
</dbReference>
<dbReference type="InterPro" id="IPR032675">
    <property type="entry name" value="LRR_dom_sf"/>
</dbReference>
<feature type="domain" description="F-box/LRR-repeat protein 15-like leucin rich repeat" evidence="3">
    <location>
        <begin position="361"/>
        <end position="578"/>
    </location>
</feature>
<evidence type="ECO:0000259" key="3">
    <source>
        <dbReference type="Pfam" id="PF25372"/>
    </source>
</evidence>
<dbReference type="InterPro" id="IPR006553">
    <property type="entry name" value="Leu-rich_rpt_Cys-con_subtyp"/>
</dbReference>
<proteinExistence type="predicted"/>
<feature type="region of interest" description="Disordered" evidence="1">
    <location>
        <begin position="205"/>
        <end position="238"/>
    </location>
</feature>
<protein>
    <submittedName>
        <fullName evidence="4">F-box/RNI-like superfamily protein</fullName>
    </submittedName>
</protein>
<dbReference type="SMART" id="SM00367">
    <property type="entry name" value="LRR_CC"/>
    <property type="match status" value="11"/>
</dbReference>
<feature type="domain" description="F-box" evidence="2">
    <location>
        <begin position="32"/>
        <end position="66"/>
    </location>
</feature>
<dbReference type="PANTHER" id="PTHR13318">
    <property type="entry name" value="PARTNER OF PAIRED, ISOFORM B-RELATED"/>
    <property type="match status" value="1"/>
</dbReference>
<dbReference type="OMA" id="HHELNDS"/>
<evidence type="ECO:0000313" key="4">
    <source>
        <dbReference type="EMBL" id="GAQ82076.1"/>
    </source>
</evidence>
<accession>A0A1Y1HZX5</accession>
<dbReference type="Proteomes" id="UP000054558">
    <property type="component" value="Unassembled WGS sequence"/>
</dbReference>
<dbReference type="InterPro" id="IPR001810">
    <property type="entry name" value="F-box_dom"/>
</dbReference>
<dbReference type="Gene3D" id="3.80.10.10">
    <property type="entry name" value="Ribonuclease Inhibitor"/>
    <property type="match status" value="5"/>
</dbReference>
<keyword evidence="5" id="KW-1185">Reference proteome</keyword>
<evidence type="ECO:0000259" key="2">
    <source>
        <dbReference type="Pfam" id="PF12937"/>
    </source>
</evidence>
<dbReference type="Pfam" id="PF25372">
    <property type="entry name" value="DUF7885"/>
    <property type="match status" value="1"/>
</dbReference>
<name>A0A1Y1HZX5_KLENI</name>
<feature type="compositionally biased region" description="Gly residues" evidence="1">
    <location>
        <begin position="210"/>
        <end position="225"/>
    </location>
</feature>
<dbReference type="SUPFAM" id="SSF81383">
    <property type="entry name" value="F-box domain"/>
    <property type="match status" value="1"/>
</dbReference>
<dbReference type="InterPro" id="IPR057207">
    <property type="entry name" value="FBXL15_LRR"/>
</dbReference>
<sequence length="723" mass="77440">MELRSGKCMRRATFVTDEPQFEPSGPSAIEAALPDDVLMRVFQQLERQGDWEALSLVSKRWRRLAAGACTKLHVTRRAGGQRMTQVLRRFGPGLHTLYLSSAPFVRDSDLRTLPLLCPNLTSIYLSWQDSFSDAGLSALAQACGPRLLELGLSRCQGLSFHGIAAACQYLPNLRFLDLSHVLGKAKVLAVQPCALAAFTVKLPSVSSEDGGAGGSGGDDSGGNDSGGKDSGGESSSEGAYYKSGPPFSEFLSHRLMVECEYDSWGNEFRFGYSLLDAEANGAESSKPGGAGGAKKGGGAKEGLGDIDSAVASIAHSCKQLQTLLLKDCSALCELSDHGLDGVASGQCAQTLTTLDLSFCENVTDAGLLNVAKHCPKLTELSLACISVGEKVTSAGLGQVLKQCTGLTELDLSGNMLGPQWFVQLGLHSKTLVKLNLNRCKSEPEQPYLPVWKMCLKGPAKFTLTHLNLMECTGLEDLGLGMLAVSCISLKVLKISGCLEVTDRGLLELGKFRGGQMEELVIRGAGVGNTGRDSFQSGAPWPKLHSLAVSQCEWMEDESLQSIALHCSALTFLEAGDCFDASGLGFSHILDKCTKLEKLMLYQIPNIDTLEPGPPCHRLRELDVSGCSLKAGPLRTLAERCPNLENVDISGNRHLEREGLLAMVVGCKGLAVLDIQDCPKLTDKAINLALEASTSLRKVFVTRIKLSQRLEKLGLRKGCKVRGC</sequence>
<evidence type="ECO:0000313" key="5">
    <source>
        <dbReference type="Proteomes" id="UP000054558"/>
    </source>
</evidence>
<dbReference type="GO" id="GO:0005737">
    <property type="term" value="C:cytoplasm"/>
    <property type="evidence" value="ECO:0000318"/>
    <property type="project" value="GO_Central"/>
</dbReference>
<dbReference type="AlphaFoldDB" id="A0A1Y1HZX5"/>
<dbReference type="InterPro" id="IPR036047">
    <property type="entry name" value="F-box-like_dom_sf"/>
</dbReference>
<dbReference type="OrthoDB" id="550575at2759"/>
<gene>
    <name evidence="4" type="ORF">KFL_000990260</name>
</gene>
<evidence type="ECO:0000256" key="1">
    <source>
        <dbReference type="SAM" id="MobiDB-lite"/>
    </source>
</evidence>